<gene>
    <name evidence="2" type="ORF">ERL59_05075</name>
</gene>
<feature type="region of interest" description="Disordered" evidence="1">
    <location>
        <begin position="183"/>
        <end position="220"/>
    </location>
</feature>
<dbReference type="OrthoDB" id="2589518at2"/>
<organism evidence="2 3">
    <name type="scientific">Chengkuizengella marina</name>
    <dbReference type="NCBI Taxonomy" id="2507566"/>
    <lineage>
        <taxon>Bacteria</taxon>
        <taxon>Bacillati</taxon>
        <taxon>Bacillota</taxon>
        <taxon>Bacilli</taxon>
        <taxon>Bacillales</taxon>
        <taxon>Paenibacillaceae</taxon>
        <taxon>Chengkuizengella</taxon>
    </lineage>
</organism>
<evidence type="ECO:0000256" key="1">
    <source>
        <dbReference type="SAM" id="MobiDB-lite"/>
    </source>
</evidence>
<accession>A0A6N9PZL5</accession>
<comment type="caution">
    <text evidence="2">The sequence shown here is derived from an EMBL/GenBank/DDBJ whole genome shotgun (WGS) entry which is preliminary data.</text>
</comment>
<dbReference type="Proteomes" id="UP000448943">
    <property type="component" value="Unassembled WGS sequence"/>
</dbReference>
<proteinExistence type="predicted"/>
<feature type="compositionally biased region" description="Acidic residues" evidence="1">
    <location>
        <begin position="201"/>
        <end position="220"/>
    </location>
</feature>
<dbReference type="EMBL" id="SIJB01000012">
    <property type="protein sequence ID" value="NBI28326.1"/>
    <property type="molecule type" value="Genomic_DNA"/>
</dbReference>
<protein>
    <submittedName>
        <fullName evidence="2">2-methylcitrate dehydratase</fullName>
    </submittedName>
</protein>
<reference evidence="2 3" key="1">
    <citation type="submission" date="2019-01" db="EMBL/GenBank/DDBJ databases">
        <title>Chengkuizengella sp. nov., isolated from deep-sea sediment of East Pacific Ocean.</title>
        <authorList>
            <person name="Yang J."/>
            <person name="Lai Q."/>
            <person name="Shao Z."/>
        </authorList>
    </citation>
    <scope>NUCLEOTIDE SEQUENCE [LARGE SCALE GENOMIC DNA]</scope>
    <source>
        <strain evidence="2 3">YPA3-1-1</strain>
    </source>
</reference>
<evidence type="ECO:0000313" key="3">
    <source>
        <dbReference type="Proteomes" id="UP000448943"/>
    </source>
</evidence>
<sequence length="220" mass="25065">MSYINFKSVVKKVNIKPGGVKEIVLEVSDEGLKGYLDSLCEMVDLKVQVALESSVINYNITVDTSTEKPITNYEVDEKGFVSEVKEKGEQAELELGMPEEKKQTKEEKREADKKTIDEFIMCGLSPKDDDYDFESLVKRLHDGETYMKLANELDLNSGKIVEIIDEYRKSVAPLAQKWDEWRKSQGEINELTAENGKYQEKEEETEETETNNDDSEDGVA</sequence>
<dbReference type="AlphaFoldDB" id="A0A6N9PZL5"/>
<keyword evidence="3" id="KW-1185">Reference proteome</keyword>
<evidence type="ECO:0000313" key="2">
    <source>
        <dbReference type="EMBL" id="NBI28326.1"/>
    </source>
</evidence>
<name>A0A6N9PZL5_9BACL</name>
<dbReference type="RefSeq" id="WP_160645106.1">
    <property type="nucleotide sequence ID" value="NZ_SIJB01000012.1"/>
</dbReference>